<dbReference type="Proteomes" id="UP000077589">
    <property type="component" value="Unassembled WGS sequence"/>
</dbReference>
<evidence type="ECO:0000313" key="7">
    <source>
        <dbReference type="EMBL" id="OAM16750.1"/>
    </source>
</evidence>
<dbReference type="SUPFAM" id="SSF52283">
    <property type="entry name" value="Formate/glycerate dehydrogenase catalytic domain-like"/>
    <property type="match status" value="1"/>
</dbReference>
<evidence type="ECO:0000256" key="2">
    <source>
        <dbReference type="ARBA" id="ARBA00023002"/>
    </source>
</evidence>
<dbReference type="InterPro" id="IPR050418">
    <property type="entry name" value="D-iso_2-hydroxyacid_DH_PdxB"/>
</dbReference>
<dbReference type="STRING" id="539.A7P85_04095"/>
<evidence type="ECO:0000259" key="6">
    <source>
        <dbReference type="Pfam" id="PF02826"/>
    </source>
</evidence>
<keyword evidence="3" id="KW-0520">NAD</keyword>
<proteinExistence type="inferred from homology"/>
<dbReference type="OrthoDB" id="9805416at2"/>
<dbReference type="Pfam" id="PF02826">
    <property type="entry name" value="2-Hacid_dh_C"/>
    <property type="match status" value="1"/>
</dbReference>
<reference evidence="8" key="1">
    <citation type="submission" date="2016-05" db="EMBL/GenBank/DDBJ databases">
        <title>Draft genome of Corynebacterium afermentans subsp. afermentans LCDC 88199T.</title>
        <authorList>
            <person name="Bernier A.-M."/>
            <person name="Bernard K."/>
        </authorList>
    </citation>
    <scope>NUCLEOTIDE SEQUENCE [LARGE SCALE GENOMIC DNA]</scope>
    <source>
        <strain evidence="8">NML04-0072</strain>
    </source>
</reference>
<evidence type="ECO:0000313" key="8">
    <source>
        <dbReference type="Proteomes" id="UP000077589"/>
    </source>
</evidence>
<evidence type="ECO:0000256" key="3">
    <source>
        <dbReference type="ARBA" id="ARBA00023027"/>
    </source>
</evidence>
<dbReference type="InterPro" id="IPR029753">
    <property type="entry name" value="D-isomer_DH_CS"/>
</dbReference>
<evidence type="ECO:0000256" key="4">
    <source>
        <dbReference type="RuleBase" id="RU003719"/>
    </source>
</evidence>
<dbReference type="EMBL" id="LXSG01000039">
    <property type="protein sequence ID" value="OAM16750.1"/>
    <property type="molecule type" value="Genomic_DNA"/>
</dbReference>
<keyword evidence="2 4" id="KW-0560">Oxidoreductase</keyword>
<dbReference type="Pfam" id="PF00389">
    <property type="entry name" value="2-Hacid_dh"/>
    <property type="match status" value="1"/>
</dbReference>
<feature type="domain" description="D-isomer specific 2-hydroxyacid dehydrogenase NAD-binding" evidence="6">
    <location>
        <begin position="104"/>
        <end position="282"/>
    </location>
</feature>
<dbReference type="CDD" id="cd12162">
    <property type="entry name" value="2-Hacid_dh_4"/>
    <property type="match status" value="1"/>
</dbReference>
<dbReference type="PROSITE" id="PS00670">
    <property type="entry name" value="D_2_HYDROXYACID_DH_2"/>
    <property type="match status" value="1"/>
</dbReference>
<dbReference type="SUPFAM" id="SSF51735">
    <property type="entry name" value="NAD(P)-binding Rossmann-fold domains"/>
    <property type="match status" value="1"/>
</dbReference>
<feature type="domain" description="D-isomer specific 2-hydroxyacid dehydrogenase catalytic" evidence="5">
    <location>
        <begin position="31"/>
        <end position="310"/>
    </location>
</feature>
<gene>
    <name evidence="7" type="ORF">A7P90_10930</name>
</gene>
<protein>
    <submittedName>
        <fullName evidence="7">Hydroxyacid dehydrogenase</fullName>
    </submittedName>
</protein>
<dbReference type="AlphaFoldDB" id="A0A1A9RE15"/>
<dbReference type="InterPro" id="IPR006139">
    <property type="entry name" value="D-isomer_2_OHA_DH_cat_dom"/>
</dbReference>
<dbReference type="InterPro" id="IPR006140">
    <property type="entry name" value="D-isomer_DH_NAD-bd"/>
</dbReference>
<accession>A0A1A9RE15</accession>
<sequence length="312" mass="33662">MHIVFLDRDTLPARPLSFNFPHTLQEFPATAPEQTNAHLAGAQIAITNKVAIRAEHLAANPQLKLIAVAATGYDHIDLAAAKAAGVTVCNVRNYSSESVAQHAFMMLLALIRHLPACMRDIAAGAWQQSPQFVHFNTPMHDLGGKTLAIFGRGNIGRTLAGYAQAFGMKVIWGEHKHAAAVREGYTPFQVALQQADAVSLHCPLNEHTRHMIGAAELRLMKPTAILINTGRGGLADEQAVFDALQQGRLGGAGFDVLSQEPPRQGNPLLAPLPNLIVTPHIAWTSQEALLNMTEILEANITAFAEGRPQNVL</sequence>
<name>A0A1A9RE15_EIKCO</name>
<dbReference type="PANTHER" id="PTHR43761:SF1">
    <property type="entry name" value="D-ISOMER SPECIFIC 2-HYDROXYACID DEHYDROGENASE CATALYTIC DOMAIN-CONTAINING PROTEIN-RELATED"/>
    <property type="match status" value="1"/>
</dbReference>
<dbReference type="PANTHER" id="PTHR43761">
    <property type="entry name" value="D-ISOMER SPECIFIC 2-HYDROXYACID DEHYDROGENASE FAMILY PROTEIN (AFU_ORTHOLOGUE AFUA_1G13630)"/>
    <property type="match status" value="1"/>
</dbReference>
<dbReference type="GO" id="GO:0016616">
    <property type="term" value="F:oxidoreductase activity, acting on the CH-OH group of donors, NAD or NADP as acceptor"/>
    <property type="evidence" value="ECO:0007669"/>
    <property type="project" value="InterPro"/>
</dbReference>
<comment type="caution">
    <text evidence="7">The sequence shown here is derived from an EMBL/GenBank/DDBJ whole genome shotgun (WGS) entry which is preliminary data.</text>
</comment>
<comment type="similarity">
    <text evidence="1 4">Belongs to the D-isomer specific 2-hydroxyacid dehydrogenase family.</text>
</comment>
<organism evidence="7 8">
    <name type="scientific">Eikenella corrodens</name>
    <dbReference type="NCBI Taxonomy" id="539"/>
    <lineage>
        <taxon>Bacteria</taxon>
        <taxon>Pseudomonadati</taxon>
        <taxon>Pseudomonadota</taxon>
        <taxon>Betaproteobacteria</taxon>
        <taxon>Neisseriales</taxon>
        <taxon>Neisseriaceae</taxon>
        <taxon>Eikenella</taxon>
    </lineage>
</organism>
<dbReference type="GO" id="GO:0051287">
    <property type="term" value="F:NAD binding"/>
    <property type="evidence" value="ECO:0007669"/>
    <property type="project" value="InterPro"/>
</dbReference>
<dbReference type="InterPro" id="IPR036291">
    <property type="entry name" value="NAD(P)-bd_dom_sf"/>
</dbReference>
<evidence type="ECO:0000256" key="1">
    <source>
        <dbReference type="ARBA" id="ARBA00005854"/>
    </source>
</evidence>
<evidence type="ECO:0000259" key="5">
    <source>
        <dbReference type="Pfam" id="PF00389"/>
    </source>
</evidence>
<dbReference type="RefSeq" id="WP_064088152.1">
    <property type="nucleotide sequence ID" value="NZ_LXSG01000039.1"/>
</dbReference>
<dbReference type="Gene3D" id="3.40.50.720">
    <property type="entry name" value="NAD(P)-binding Rossmann-like Domain"/>
    <property type="match status" value="2"/>
</dbReference>